<evidence type="ECO:0000256" key="7">
    <source>
        <dbReference type="SAM" id="Phobius"/>
    </source>
</evidence>
<organism evidence="9 10">
    <name type="scientific">Colletotrichum asianum</name>
    <dbReference type="NCBI Taxonomy" id="702518"/>
    <lineage>
        <taxon>Eukaryota</taxon>
        <taxon>Fungi</taxon>
        <taxon>Dikarya</taxon>
        <taxon>Ascomycota</taxon>
        <taxon>Pezizomycotina</taxon>
        <taxon>Sordariomycetes</taxon>
        <taxon>Hypocreomycetidae</taxon>
        <taxon>Glomerellales</taxon>
        <taxon>Glomerellaceae</taxon>
        <taxon>Colletotrichum</taxon>
        <taxon>Colletotrichum gloeosporioides species complex</taxon>
    </lineage>
</organism>
<evidence type="ECO:0000259" key="8">
    <source>
        <dbReference type="Pfam" id="PF20684"/>
    </source>
</evidence>
<dbReference type="AlphaFoldDB" id="A0A8H3WE41"/>
<feature type="transmembrane region" description="Helical" evidence="7">
    <location>
        <begin position="241"/>
        <end position="265"/>
    </location>
</feature>
<evidence type="ECO:0000256" key="2">
    <source>
        <dbReference type="ARBA" id="ARBA00022692"/>
    </source>
</evidence>
<feature type="region of interest" description="Disordered" evidence="6">
    <location>
        <begin position="301"/>
        <end position="321"/>
    </location>
</feature>
<sequence length="406" mass="44821">MGRPADYGPTINAVVWSQVALAAFFLSLRVYCKFKKHRGLWWDDHVLIASWVALLIIAILSSVNISLGFGKHVFEINPVNFPAIGLNGQVSSTISISAAVWSKTSFAMTLLRIEGKGWTRHLIWFAIVSMNLLMALNAMAGWVQCAPIEKNWHPDLPGKCWDPKVAAYYGVFASGYSALMDILLAMLPWKLVWGLQMKLKEKIGVAIAMSMGLFAGITAIVKCTTIPTLLSGDFTYDGSDLVIWGTCESGVTIAAASIPVLRVLVRDVASTARKYYGGSTGTRTGRSQIGGGITRTNTVTVTTTTRKPSVRRKDKLADDRSDKSILGDEEEVEFGKIVKTNEVVVQYDTRSDYDGHNESYEMGRMDRMDRMNRMVHSGSAPIETGLRREALKLWKHCDPIVASNFN</sequence>
<feature type="transmembrane region" description="Helical" evidence="7">
    <location>
        <begin position="13"/>
        <end position="34"/>
    </location>
</feature>
<feature type="transmembrane region" description="Helical" evidence="7">
    <location>
        <begin position="203"/>
        <end position="221"/>
    </location>
</feature>
<evidence type="ECO:0000256" key="5">
    <source>
        <dbReference type="ARBA" id="ARBA00038359"/>
    </source>
</evidence>
<comment type="similarity">
    <text evidence="5">Belongs to the SAT4 family.</text>
</comment>
<dbReference type="PANTHER" id="PTHR33048:SF42">
    <property type="entry name" value="INTEGRAL MEMBRANE PROTEIN"/>
    <property type="match status" value="1"/>
</dbReference>
<dbReference type="Proteomes" id="UP000434172">
    <property type="component" value="Unassembled WGS sequence"/>
</dbReference>
<evidence type="ECO:0000256" key="6">
    <source>
        <dbReference type="SAM" id="MobiDB-lite"/>
    </source>
</evidence>
<dbReference type="InterPro" id="IPR049326">
    <property type="entry name" value="Rhodopsin_dom_fungi"/>
</dbReference>
<name>A0A8H3WE41_9PEZI</name>
<evidence type="ECO:0000256" key="4">
    <source>
        <dbReference type="ARBA" id="ARBA00023136"/>
    </source>
</evidence>
<keyword evidence="2 7" id="KW-0812">Transmembrane</keyword>
<dbReference type="PANTHER" id="PTHR33048">
    <property type="entry name" value="PTH11-LIKE INTEGRAL MEMBRANE PROTEIN (AFU_ORTHOLOGUE AFUA_5G11245)"/>
    <property type="match status" value="1"/>
</dbReference>
<feature type="transmembrane region" description="Helical" evidence="7">
    <location>
        <begin position="122"/>
        <end position="143"/>
    </location>
</feature>
<comment type="caution">
    <text evidence="9">The sequence shown here is derived from an EMBL/GenBank/DDBJ whole genome shotgun (WGS) entry which is preliminary data.</text>
</comment>
<dbReference type="GO" id="GO:0016020">
    <property type="term" value="C:membrane"/>
    <property type="evidence" value="ECO:0007669"/>
    <property type="project" value="UniProtKB-SubCell"/>
</dbReference>
<keyword evidence="4 7" id="KW-0472">Membrane</keyword>
<dbReference type="EMBL" id="WOWK01000056">
    <property type="protein sequence ID" value="KAF0322997.1"/>
    <property type="molecule type" value="Genomic_DNA"/>
</dbReference>
<reference evidence="9 10" key="1">
    <citation type="submission" date="2019-12" db="EMBL/GenBank/DDBJ databases">
        <title>A genome sequence resource for the geographically widespread anthracnose pathogen Colletotrichum asianum.</title>
        <authorList>
            <person name="Meng Y."/>
        </authorList>
    </citation>
    <scope>NUCLEOTIDE SEQUENCE [LARGE SCALE GENOMIC DNA]</scope>
    <source>
        <strain evidence="9 10">ICMP 18580</strain>
    </source>
</reference>
<evidence type="ECO:0000313" key="10">
    <source>
        <dbReference type="Proteomes" id="UP000434172"/>
    </source>
</evidence>
<keyword evidence="3 7" id="KW-1133">Transmembrane helix</keyword>
<evidence type="ECO:0000256" key="1">
    <source>
        <dbReference type="ARBA" id="ARBA00004141"/>
    </source>
</evidence>
<comment type="subcellular location">
    <subcellularLocation>
        <location evidence="1">Membrane</location>
        <topology evidence="1">Multi-pass membrane protein</topology>
    </subcellularLocation>
</comment>
<feature type="transmembrane region" description="Helical" evidence="7">
    <location>
        <begin position="166"/>
        <end position="191"/>
    </location>
</feature>
<dbReference type="InterPro" id="IPR052337">
    <property type="entry name" value="SAT4-like"/>
</dbReference>
<gene>
    <name evidence="9" type="ORF">GQ607_009760</name>
</gene>
<dbReference type="OrthoDB" id="5417887at2759"/>
<feature type="domain" description="Rhodopsin" evidence="8">
    <location>
        <begin position="28"/>
        <end position="266"/>
    </location>
</feature>
<accession>A0A8H3WE41</accession>
<feature type="transmembrane region" description="Helical" evidence="7">
    <location>
        <begin position="46"/>
        <end position="69"/>
    </location>
</feature>
<evidence type="ECO:0000256" key="3">
    <source>
        <dbReference type="ARBA" id="ARBA00022989"/>
    </source>
</evidence>
<feature type="transmembrane region" description="Helical" evidence="7">
    <location>
        <begin position="81"/>
        <end position="101"/>
    </location>
</feature>
<proteinExistence type="inferred from homology"/>
<dbReference type="Pfam" id="PF20684">
    <property type="entry name" value="Fung_rhodopsin"/>
    <property type="match status" value="1"/>
</dbReference>
<protein>
    <recommendedName>
        <fullName evidence="8">Rhodopsin domain-containing protein</fullName>
    </recommendedName>
</protein>
<evidence type="ECO:0000313" key="9">
    <source>
        <dbReference type="EMBL" id="KAF0322997.1"/>
    </source>
</evidence>
<keyword evidence="10" id="KW-1185">Reference proteome</keyword>